<dbReference type="AlphaFoldDB" id="A0A329BRW9"/>
<name>A0A329BRW9_9BURK</name>
<evidence type="ECO:0000256" key="1">
    <source>
        <dbReference type="ARBA" id="ARBA00022679"/>
    </source>
</evidence>
<dbReference type="InterPro" id="IPR017557">
    <property type="entry name" value="Holo-ACP_synthase"/>
</dbReference>
<dbReference type="InterPro" id="IPR048903">
    <property type="entry name" value="MdcG_N"/>
</dbReference>
<dbReference type="GO" id="GO:0016779">
    <property type="term" value="F:nucleotidyltransferase activity"/>
    <property type="evidence" value="ECO:0007669"/>
    <property type="project" value="UniProtKB-KW"/>
</dbReference>
<reference evidence="5 6" key="1">
    <citation type="submission" date="2018-06" db="EMBL/GenBank/DDBJ databases">
        <title>Genomic Encyclopedia of Type Strains, Phase III (KMG-III): the genomes of soil and plant-associated and newly described type strains.</title>
        <authorList>
            <person name="Whitman W."/>
        </authorList>
    </citation>
    <scope>NUCLEOTIDE SEQUENCE [LARGE SCALE GENOMIC DNA]</scope>
    <source>
        <strain evidence="5 6">LMG 23644</strain>
    </source>
</reference>
<evidence type="ECO:0000259" key="3">
    <source>
        <dbReference type="Pfam" id="PF10620"/>
    </source>
</evidence>
<dbReference type="EMBL" id="QLTK01000017">
    <property type="protein sequence ID" value="RAS24680.1"/>
    <property type="molecule type" value="Genomic_DNA"/>
</dbReference>
<gene>
    <name evidence="5" type="ORF">BX591_11721</name>
</gene>
<dbReference type="NCBIfam" id="NF002332">
    <property type="entry name" value="PRK01293.1"/>
    <property type="match status" value="1"/>
</dbReference>
<comment type="caution">
    <text evidence="5">The sequence shown here is derived from an EMBL/GenBank/DDBJ whole genome shotgun (WGS) entry which is preliminary data.</text>
</comment>
<accession>A0A329BRW9</accession>
<dbReference type="Pfam" id="PF20866">
    <property type="entry name" value="MdcG_N"/>
    <property type="match status" value="1"/>
</dbReference>
<dbReference type="NCBIfam" id="TIGR03135">
    <property type="entry name" value="malonate_mdcG"/>
    <property type="match status" value="1"/>
</dbReference>
<evidence type="ECO:0000259" key="4">
    <source>
        <dbReference type="Pfam" id="PF20866"/>
    </source>
</evidence>
<evidence type="ECO:0000256" key="2">
    <source>
        <dbReference type="ARBA" id="ARBA00022695"/>
    </source>
</evidence>
<proteinExistence type="predicted"/>
<dbReference type="InterPro" id="IPR049180">
    <property type="entry name" value="MdcG_C"/>
</dbReference>
<dbReference type="Proteomes" id="UP000248918">
    <property type="component" value="Unassembled WGS sequence"/>
</dbReference>
<evidence type="ECO:0000313" key="5">
    <source>
        <dbReference type="EMBL" id="RAS24680.1"/>
    </source>
</evidence>
<evidence type="ECO:0000313" key="6">
    <source>
        <dbReference type="Proteomes" id="UP000248918"/>
    </source>
</evidence>
<keyword evidence="2" id="KW-0548">Nucleotidyltransferase</keyword>
<dbReference type="RefSeq" id="WP_111933610.1">
    <property type="nucleotide sequence ID" value="NZ_CADFFP010000020.1"/>
</dbReference>
<protein>
    <submittedName>
        <fullName evidence="5">Phosphoribosyl-dephospho-CoA transferase</fullName>
    </submittedName>
</protein>
<feature type="domain" description="Phosphoribosyl-dephospho-CoA transferase MdcG C-terminal" evidence="3">
    <location>
        <begin position="107"/>
        <end position="222"/>
    </location>
</feature>
<dbReference type="Pfam" id="PF10620">
    <property type="entry name" value="MdcG"/>
    <property type="match status" value="1"/>
</dbReference>
<organism evidence="5 6">
    <name type="scientific">Paraburkholderia bryophila</name>
    <dbReference type="NCBI Taxonomy" id="420952"/>
    <lineage>
        <taxon>Bacteria</taxon>
        <taxon>Pseudomonadati</taxon>
        <taxon>Pseudomonadota</taxon>
        <taxon>Betaproteobacteria</taxon>
        <taxon>Burkholderiales</taxon>
        <taxon>Burkholderiaceae</taxon>
        <taxon>Paraburkholderia</taxon>
    </lineage>
</organism>
<dbReference type="OrthoDB" id="1275217at2"/>
<sequence>MQTCAAPPFVVEHALSWDTRWQPHDLLRLRHLQVVDNEPPWVREAFARAPVAVVRRALAAEGFVAIGVRGAGRAQRYGTWARVADIETVVAPQMLAQSEPLATRGGLAAFVALAALQRDAAGPLHGFVWGPTGSAGFELATQVPSVSASSDLDLLIRTPESLTRNHALALLNQLQTHAKNAGIRVDAQLDTPAGGVALAEWAADKPRVMARHASGPQLIADPWAVAHRDGLA</sequence>
<feature type="domain" description="Phosphoribosyl-dephospho-CoA transferase MdcG N-terminal" evidence="4">
    <location>
        <begin position="22"/>
        <end position="92"/>
    </location>
</feature>
<keyword evidence="1 5" id="KW-0808">Transferase</keyword>